<reference evidence="5 6" key="1">
    <citation type="submission" date="2023-06" db="EMBL/GenBank/DDBJ databases">
        <title>Alteromonas sp. ASW11-36 isolated from intertidal sand.</title>
        <authorList>
            <person name="Li Y."/>
        </authorList>
    </citation>
    <scope>NUCLEOTIDE SEQUENCE [LARGE SCALE GENOMIC DNA]</scope>
    <source>
        <strain evidence="5 6">ASW11-36</strain>
    </source>
</reference>
<organism evidence="5 6">
    <name type="scientific">Alteromonas arenosi</name>
    <dbReference type="NCBI Taxonomy" id="3055817"/>
    <lineage>
        <taxon>Bacteria</taxon>
        <taxon>Pseudomonadati</taxon>
        <taxon>Pseudomonadota</taxon>
        <taxon>Gammaproteobacteria</taxon>
        <taxon>Alteromonadales</taxon>
        <taxon>Alteromonadaceae</taxon>
        <taxon>Alteromonas/Salinimonas group</taxon>
        <taxon>Alteromonas</taxon>
    </lineage>
</organism>
<feature type="domain" description="Histidine kinase" evidence="4">
    <location>
        <begin position="13"/>
        <end position="227"/>
    </location>
</feature>
<dbReference type="GO" id="GO:0016301">
    <property type="term" value="F:kinase activity"/>
    <property type="evidence" value="ECO:0007669"/>
    <property type="project" value="UniProtKB-KW"/>
</dbReference>
<evidence type="ECO:0000313" key="5">
    <source>
        <dbReference type="EMBL" id="MDM7860991.1"/>
    </source>
</evidence>
<dbReference type="PANTHER" id="PTHR43547">
    <property type="entry name" value="TWO-COMPONENT HISTIDINE KINASE"/>
    <property type="match status" value="1"/>
</dbReference>
<keyword evidence="5" id="KW-0418">Kinase</keyword>
<comment type="caution">
    <text evidence="5">The sequence shown here is derived from an EMBL/GenBank/DDBJ whole genome shotgun (WGS) entry which is preliminary data.</text>
</comment>
<dbReference type="SUPFAM" id="SSF55874">
    <property type="entry name" value="ATPase domain of HSP90 chaperone/DNA topoisomerase II/histidine kinase"/>
    <property type="match status" value="1"/>
</dbReference>
<dbReference type="InterPro" id="IPR036890">
    <property type="entry name" value="HATPase_C_sf"/>
</dbReference>
<dbReference type="PRINTS" id="PR00344">
    <property type="entry name" value="BCTRLSENSOR"/>
</dbReference>
<protein>
    <recommendedName>
        <fullName evidence="2">histidine kinase</fullName>
        <ecNumber evidence="2">2.7.13.3</ecNumber>
    </recommendedName>
</protein>
<accession>A0ABT7SXS6</accession>
<proteinExistence type="predicted"/>
<name>A0ABT7SXS6_9ALTE</name>
<gene>
    <name evidence="5" type="ORF">QTP81_10315</name>
</gene>
<keyword evidence="6" id="KW-1185">Reference proteome</keyword>
<evidence type="ECO:0000313" key="6">
    <source>
        <dbReference type="Proteomes" id="UP001234343"/>
    </source>
</evidence>
<dbReference type="Gene3D" id="3.30.565.10">
    <property type="entry name" value="Histidine kinase-like ATPase, C-terminal domain"/>
    <property type="match status" value="1"/>
</dbReference>
<comment type="catalytic activity">
    <reaction evidence="1">
        <text>ATP + protein L-histidine = ADP + protein N-phospho-L-histidine.</text>
        <dbReference type="EC" id="2.7.13.3"/>
    </reaction>
</comment>
<dbReference type="PROSITE" id="PS50109">
    <property type="entry name" value="HIS_KIN"/>
    <property type="match status" value="1"/>
</dbReference>
<keyword evidence="3" id="KW-0597">Phosphoprotein</keyword>
<sequence length="227" mass="25278">MSGNIDFSSVLAAAIHDMKNSLNLLIQTLESLDKAIEPENHTAREQLSQVHYESSRLNTGLVQMLSLYRAELSGLPLNIDEHFIEDLFVELEGANQTYINQRKVTLTTEINDVDGWFFDKDLIFLLLNDVLINAMRYGNQKIHLSAAIADNMLVVRIEDDGPGYPENMLEQSHSDLAEFNLSQGRTGLGLFFARLIATAHQNQGLQGEISLSNGGRFGGSVFQVKLP</sequence>
<dbReference type="InterPro" id="IPR003594">
    <property type="entry name" value="HATPase_dom"/>
</dbReference>
<dbReference type="InterPro" id="IPR005467">
    <property type="entry name" value="His_kinase_dom"/>
</dbReference>
<dbReference type="Gene3D" id="1.10.287.130">
    <property type="match status" value="1"/>
</dbReference>
<dbReference type="EC" id="2.7.13.3" evidence="2"/>
<dbReference type="Proteomes" id="UP001234343">
    <property type="component" value="Unassembled WGS sequence"/>
</dbReference>
<evidence type="ECO:0000259" key="4">
    <source>
        <dbReference type="PROSITE" id="PS50109"/>
    </source>
</evidence>
<dbReference type="RefSeq" id="WP_289365289.1">
    <property type="nucleotide sequence ID" value="NZ_JAUCBP010000007.1"/>
</dbReference>
<evidence type="ECO:0000256" key="2">
    <source>
        <dbReference type="ARBA" id="ARBA00012438"/>
    </source>
</evidence>
<dbReference type="SMART" id="SM00387">
    <property type="entry name" value="HATPase_c"/>
    <property type="match status" value="1"/>
</dbReference>
<evidence type="ECO:0000256" key="3">
    <source>
        <dbReference type="ARBA" id="ARBA00022553"/>
    </source>
</evidence>
<dbReference type="EMBL" id="JAUCBP010000007">
    <property type="protein sequence ID" value="MDM7860991.1"/>
    <property type="molecule type" value="Genomic_DNA"/>
</dbReference>
<evidence type="ECO:0000256" key="1">
    <source>
        <dbReference type="ARBA" id="ARBA00000085"/>
    </source>
</evidence>
<keyword evidence="5" id="KW-0808">Transferase</keyword>
<dbReference type="Pfam" id="PF02518">
    <property type="entry name" value="HATPase_c"/>
    <property type="match status" value="1"/>
</dbReference>
<dbReference type="InterPro" id="IPR004358">
    <property type="entry name" value="Sig_transdc_His_kin-like_C"/>
</dbReference>
<dbReference type="PANTHER" id="PTHR43547:SF2">
    <property type="entry name" value="HYBRID SIGNAL TRANSDUCTION HISTIDINE KINASE C"/>
    <property type="match status" value="1"/>
</dbReference>